<accession>A0AAX3W325</accession>
<dbReference type="RefSeq" id="WP_282862048.1">
    <property type="nucleotide sequence ID" value="NZ_CP118848.1"/>
</dbReference>
<evidence type="ECO:0000256" key="3">
    <source>
        <dbReference type="ARBA" id="ARBA00023002"/>
    </source>
</evidence>
<dbReference type="EMBL" id="CP118848">
    <property type="protein sequence ID" value="WHI59741.1"/>
    <property type="molecule type" value="Genomic_DNA"/>
</dbReference>
<evidence type="ECO:0000313" key="7">
    <source>
        <dbReference type="EMBL" id="WHI59741.1"/>
    </source>
</evidence>
<dbReference type="SUPFAM" id="SSF51735">
    <property type="entry name" value="NAD(P)-binding Rossmann-fold domains"/>
    <property type="match status" value="1"/>
</dbReference>
<dbReference type="NCBIfam" id="TIGR01470">
    <property type="entry name" value="cysG_Nterm"/>
    <property type="match status" value="1"/>
</dbReference>
<dbReference type="Gene3D" id="3.40.50.720">
    <property type="entry name" value="NAD(P)-binding Rossmann-like Domain"/>
    <property type="match status" value="1"/>
</dbReference>
<dbReference type="InterPro" id="IPR036291">
    <property type="entry name" value="NAD(P)-bd_dom_sf"/>
</dbReference>
<comment type="catalytic activity">
    <reaction evidence="6">
        <text>precorrin-2 + NAD(+) = sirohydrochlorin + NADH + 2 H(+)</text>
        <dbReference type="Rhea" id="RHEA:15613"/>
        <dbReference type="ChEBI" id="CHEBI:15378"/>
        <dbReference type="ChEBI" id="CHEBI:57540"/>
        <dbReference type="ChEBI" id="CHEBI:57945"/>
        <dbReference type="ChEBI" id="CHEBI:58351"/>
        <dbReference type="ChEBI" id="CHEBI:58827"/>
        <dbReference type="EC" id="1.3.1.76"/>
    </reaction>
</comment>
<reference evidence="7" key="1">
    <citation type="journal article" date="2023" name="Antibiotics">
        <title>Prevalence and Molecular Characterization of Methicillin-Resistant Staphylococci (MRS) and Mammaliicocci (MRM) in Dromedary Camels from Algeria: First Detection of SCCmec-mecC Hybrid in Methicillin-Resistant Mammaliicoccus lentus.</title>
        <authorList>
            <person name="Belhout C."/>
            <person name="Boyen F."/>
            <person name="Vereecke N."/>
            <person name="Theuns S."/>
            <person name="Taibi N."/>
            <person name="Stegger M."/>
            <person name="de la Fe-Rodriguez P.Y."/>
            <person name="Bouayad L."/>
            <person name="Elgroud R."/>
            <person name="Butaye P."/>
        </authorList>
    </citation>
    <scope>NUCLEOTIDE SEQUENCE</scope>
    <source>
        <strain evidence="7">7048</strain>
    </source>
</reference>
<proteinExistence type="predicted"/>
<comment type="pathway">
    <text evidence="1">Porphyrin-containing compound metabolism; siroheme biosynthesis; sirohydrochlorin from precorrin-2: step 1/1.</text>
</comment>
<dbReference type="GO" id="GO:0004325">
    <property type="term" value="F:ferrochelatase activity"/>
    <property type="evidence" value="ECO:0007669"/>
    <property type="project" value="InterPro"/>
</dbReference>
<dbReference type="GO" id="GO:0043115">
    <property type="term" value="F:precorrin-2 dehydrogenase activity"/>
    <property type="evidence" value="ECO:0007669"/>
    <property type="project" value="UniProtKB-EC"/>
</dbReference>
<dbReference type="Gene3D" id="1.10.8.610">
    <property type="entry name" value="SirC, precorrin-2 dehydrogenase, C-terminal helical domain-like"/>
    <property type="match status" value="1"/>
</dbReference>
<dbReference type="PANTHER" id="PTHR35330:SF1">
    <property type="entry name" value="SIROHEME BIOSYNTHESIS PROTEIN MET8"/>
    <property type="match status" value="1"/>
</dbReference>
<keyword evidence="4" id="KW-0520">NAD</keyword>
<keyword evidence="5" id="KW-0627">Porphyrin biosynthesis</keyword>
<gene>
    <name evidence="7" type="ORF">PYH69_13660</name>
</gene>
<evidence type="ECO:0000256" key="5">
    <source>
        <dbReference type="ARBA" id="ARBA00023244"/>
    </source>
</evidence>
<dbReference type="InterPro" id="IPR028161">
    <property type="entry name" value="Met8-like"/>
</dbReference>
<evidence type="ECO:0000256" key="2">
    <source>
        <dbReference type="ARBA" id="ARBA00012400"/>
    </source>
</evidence>
<dbReference type="PANTHER" id="PTHR35330">
    <property type="entry name" value="SIROHEME BIOSYNTHESIS PROTEIN MET8"/>
    <property type="match status" value="1"/>
</dbReference>
<dbReference type="Proteomes" id="UP001223261">
    <property type="component" value="Chromosome"/>
</dbReference>
<name>A0AAX3W325_MAMLE</name>
<keyword evidence="3" id="KW-0560">Oxidoreductase</keyword>
<dbReference type="SUPFAM" id="SSF75615">
    <property type="entry name" value="Siroheme synthase middle domains-like"/>
    <property type="match status" value="1"/>
</dbReference>
<dbReference type="Pfam" id="PF22440">
    <property type="entry name" value="SirC_C"/>
    <property type="match status" value="1"/>
</dbReference>
<evidence type="ECO:0000256" key="6">
    <source>
        <dbReference type="ARBA" id="ARBA00047561"/>
    </source>
</evidence>
<dbReference type="EC" id="1.3.1.76" evidence="2"/>
<dbReference type="GO" id="GO:0019354">
    <property type="term" value="P:siroheme biosynthetic process"/>
    <property type="evidence" value="ECO:0007669"/>
    <property type="project" value="InterPro"/>
</dbReference>
<organism evidence="7 8">
    <name type="scientific">Mammaliicoccus lentus</name>
    <name type="common">Staphylococcus lentus</name>
    <dbReference type="NCBI Taxonomy" id="42858"/>
    <lineage>
        <taxon>Bacteria</taxon>
        <taxon>Bacillati</taxon>
        <taxon>Bacillota</taxon>
        <taxon>Bacilli</taxon>
        <taxon>Bacillales</taxon>
        <taxon>Staphylococcaceae</taxon>
        <taxon>Mammaliicoccus</taxon>
    </lineage>
</organism>
<protein>
    <recommendedName>
        <fullName evidence="2">precorrin-2 dehydrogenase</fullName>
        <ecNumber evidence="2">1.3.1.76</ecNumber>
    </recommendedName>
</protein>
<sequence>MAYVPILMDLSNKIVVIAGGGNIAERRVRKLINSGAKIHVISPEVSNYIYRMQSEQKIIWHKKAITSTDLTNADLVVVATDEADVNNRLKEEVPKHTLLNMTSNAQEGDVIFPGTFKRGKLTISVSSGGASPKLVSSILRNLEDDYPDDYGEYVDFLSNCRSIIKGLNIERLEQNHLLEIILSDKYFDKNKQREFIEWLTLQPKMTKERSNICEN</sequence>
<dbReference type="InterPro" id="IPR006367">
    <property type="entry name" value="Sirohaem_synthase_N"/>
</dbReference>
<dbReference type="Pfam" id="PF13241">
    <property type="entry name" value="NAD_binding_7"/>
    <property type="match status" value="1"/>
</dbReference>
<dbReference type="NCBIfam" id="NF005222">
    <property type="entry name" value="PRK06718.1"/>
    <property type="match status" value="1"/>
</dbReference>
<evidence type="ECO:0000313" key="8">
    <source>
        <dbReference type="Proteomes" id="UP001223261"/>
    </source>
</evidence>
<evidence type="ECO:0000256" key="1">
    <source>
        <dbReference type="ARBA" id="ARBA00005010"/>
    </source>
</evidence>
<dbReference type="AlphaFoldDB" id="A0AAX3W325"/>
<dbReference type="InterPro" id="IPR042518">
    <property type="entry name" value="SirC_C"/>
</dbReference>
<evidence type="ECO:0000256" key="4">
    <source>
        <dbReference type="ARBA" id="ARBA00023027"/>
    </source>
</evidence>